<keyword evidence="4 7" id="KW-1133">Transmembrane helix</keyword>
<dbReference type="Proteomes" id="UP001329825">
    <property type="component" value="Chromosome 6"/>
</dbReference>
<keyword evidence="9" id="KW-1185">Reference proteome</keyword>
<feature type="compositionally biased region" description="Basic residues" evidence="6">
    <location>
        <begin position="1"/>
        <end position="10"/>
    </location>
</feature>
<keyword evidence="3 7" id="KW-0812">Transmembrane</keyword>
<comment type="subcellular location">
    <subcellularLocation>
        <location evidence="1">Membrane</location>
        <topology evidence="1">Multi-pass membrane protein</topology>
    </subcellularLocation>
</comment>
<evidence type="ECO:0000256" key="6">
    <source>
        <dbReference type="SAM" id="MobiDB-lite"/>
    </source>
</evidence>
<evidence type="ECO:0000256" key="3">
    <source>
        <dbReference type="ARBA" id="ARBA00022692"/>
    </source>
</evidence>
<proteinExistence type="inferred from homology"/>
<dbReference type="EMBL" id="CP141886">
    <property type="protein sequence ID" value="WRT67999.1"/>
    <property type="molecule type" value="Genomic_DNA"/>
</dbReference>
<keyword evidence="5 7" id="KW-0472">Membrane</keyword>
<evidence type="ECO:0000256" key="1">
    <source>
        <dbReference type="ARBA" id="ARBA00004141"/>
    </source>
</evidence>
<reference evidence="8 9" key="1">
    <citation type="submission" date="2024-01" db="EMBL/GenBank/DDBJ databases">
        <title>Comparative genomics of Cryptococcus and Kwoniella reveals pathogenesis evolution and contrasting modes of karyotype evolution via chromosome fusion or intercentromeric recombination.</title>
        <authorList>
            <person name="Coelho M.A."/>
            <person name="David-Palma M."/>
            <person name="Shea T."/>
            <person name="Bowers K."/>
            <person name="McGinley-Smith S."/>
            <person name="Mohammad A.W."/>
            <person name="Gnirke A."/>
            <person name="Yurkov A.M."/>
            <person name="Nowrousian M."/>
            <person name="Sun S."/>
            <person name="Cuomo C.A."/>
            <person name="Heitman J."/>
        </authorList>
    </citation>
    <scope>NUCLEOTIDE SEQUENCE [LARGE SCALE GENOMIC DNA]</scope>
    <source>
        <strain evidence="8">CBS 11374</strain>
    </source>
</reference>
<comment type="similarity">
    <text evidence="2">Belongs to the CDC50/LEM3 family.</text>
</comment>
<dbReference type="GeneID" id="87957105"/>
<sequence length="109" mass="11805">MAIFNRKAKHTAPNGDAAPTETEKVKWSKRPATWQPILTPKAVLPTLFIIGLIFAPIGALIVWGSGKVTTISLDYTQCDVDAPTDGTFAAMPSSAYDCPGVFLYYKLTN</sequence>
<protein>
    <submittedName>
        <fullName evidence="8">Uncharacterized protein</fullName>
    </submittedName>
</protein>
<evidence type="ECO:0000256" key="4">
    <source>
        <dbReference type="ARBA" id="ARBA00022989"/>
    </source>
</evidence>
<gene>
    <name evidence="8" type="ORF">IL334_004974</name>
</gene>
<name>A0ABZ1D3S0_9TREE</name>
<dbReference type="PANTHER" id="PTHR10926">
    <property type="entry name" value="CELL CYCLE CONTROL PROTEIN 50"/>
    <property type="match status" value="1"/>
</dbReference>
<evidence type="ECO:0000313" key="8">
    <source>
        <dbReference type="EMBL" id="WRT67999.1"/>
    </source>
</evidence>
<accession>A0ABZ1D3S0</accession>
<organism evidence="8 9">
    <name type="scientific">Kwoniella shivajii</name>
    <dbReference type="NCBI Taxonomy" id="564305"/>
    <lineage>
        <taxon>Eukaryota</taxon>
        <taxon>Fungi</taxon>
        <taxon>Dikarya</taxon>
        <taxon>Basidiomycota</taxon>
        <taxon>Agaricomycotina</taxon>
        <taxon>Tremellomycetes</taxon>
        <taxon>Tremellales</taxon>
        <taxon>Cryptococcaceae</taxon>
        <taxon>Kwoniella</taxon>
    </lineage>
</organism>
<feature type="region of interest" description="Disordered" evidence="6">
    <location>
        <begin position="1"/>
        <end position="25"/>
    </location>
</feature>
<dbReference type="RefSeq" id="XP_062792739.1">
    <property type="nucleotide sequence ID" value="XM_062936688.1"/>
</dbReference>
<evidence type="ECO:0000256" key="5">
    <source>
        <dbReference type="ARBA" id="ARBA00023136"/>
    </source>
</evidence>
<dbReference type="InterPro" id="IPR005045">
    <property type="entry name" value="CDC50/LEM3_fam"/>
</dbReference>
<feature type="transmembrane region" description="Helical" evidence="7">
    <location>
        <begin position="42"/>
        <end position="63"/>
    </location>
</feature>
<dbReference type="PANTHER" id="PTHR10926:SF0">
    <property type="entry name" value="CDC50, ISOFORM A"/>
    <property type="match status" value="1"/>
</dbReference>
<evidence type="ECO:0000313" key="9">
    <source>
        <dbReference type="Proteomes" id="UP001329825"/>
    </source>
</evidence>
<evidence type="ECO:0000256" key="7">
    <source>
        <dbReference type="SAM" id="Phobius"/>
    </source>
</evidence>
<evidence type="ECO:0000256" key="2">
    <source>
        <dbReference type="ARBA" id="ARBA00009457"/>
    </source>
</evidence>